<keyword evidence="4 6" id="KW-1133">Transmembrane helix</keyword>
<evidence type="ECO:0000256" key="4">
    <source>
        <dbReference type="ARBA" id="ARBA00022989"/>
    </source>
</evidence>
<comment type="subcellular location">
    <subcellularLocation>
        <location evidence="1">Cell membrane</location>
        <topology evidence="1">Multi-pass membrane protein</topology>
    </subcellularLocation>
</comment>
<evidence type="ECO:0000256" key="2">
    <source>
        <dbReference type="ARBA" id="ARBA00022475"/>
    </source>
</evidence>
<name>A0ABR9ENF1_PSEVC</name>
<feature type="transmembrane region" description="Helical" evidence="6">
    <location>
        <begin position="87"/>
        <end position="112"/>
    </location>
</feature>
<dbReference type="PANTHER" id="PTHR30250:SF11">
    <property type="entry name" value="O-ANTIGEN TRANSPORTER-RELATED"/>
    <property type="match status" value="1"/>
</dbReference>
<feature type="transmembrane region" description="Helical" evidence="6">
    <location>
        <begin position="174"/>
        <end position="197"/>
    </location>
</feature>
<keyword evidence="5 6" id="KW-0472">Membrane</keyword>
<comment type="caution">
    <text evidence="7">The sequence shown here is derived from an EMBL/GenBank/DDBJ whole genome shotgun (WGS) entry which is preliminary data.</text>
</comment>
<sequence>MPKQIRELLVVWKKIKKAMISFSLVKVLQLLLPLVLIPIITSKFGLEGYGEIVFAQAIMTYALVFVNFGADAIAVKRLADGDEPSKVIITMYTFKVCILCMILLLFLCITPFVDEQLNLLLVFLSSWVCFYDILHPTWYFQHKNKYYALVISNVLGKIFQLCSVWFFIEVFEHLYIVPLCALVSTLITGIYLSRFVIADINLKKIPNLTYLIEFIKESSYVFLSKLSQLYLVLHKVIVGSICSSEFLAIYDLVEKCLNVLRIPVTIYLQSAYATFAREKDNLIVEKSLIIMLLFNFLLLLLLVVFLNLMGPIFFKNLDYNWTYLTIAMCCSILPITVNSLLGVGFFIPLGLGKFFMISQFIAAGVYIFYMGFLFFFKELTGGSLIWGGAVGEFSAAIILSFIYIYRKKLEIRSFKVN</sequence>
<feature type="transmembrane region" description="Helical" evidence="6">
    <location>
        <begin position="354"/>
        <end position="376"/>
    </location>
</feature>
<feature type="transmembrane region" description="Helical" evidence="6">
    <location>
        <begin position="287"/>
        <end position="309"/>
    </location>
</feature>
<dbReference type="InterPro" id="IPR050833">
    <property type="entry name" value="Poly_Biosynth_Transport"/>
</dbReference>
<feature type="transmembrane region" description="Helical" evidence="6">
    <location>
        <begin position="52"/>
        <end position="75"/>
    </location>
</feature>
<organism evidence="7 8">
    <name type="scientific">Pseudoalteromonas carrageenovora IAM 12662</name>
    <dbReference type="NCBI Taxonomy" id="1314868"/>
    <lineage>
        <taxon>Bacteria</taxon>
        <taxon>Pseudomonadati</taxon>
        <taxon>Pseudomonadota</taxon>
        <taxon>Gammaproteobacteria</taxon>
        <taxon>Alteromonadales</taxon>
        <taxon>Pseudoalteromonadaceae</taxon>
        <taxon>Pseudoalteromonas</taxon>
    </lineage>
</organism>
<reference evidence="7 8" key="1">
    <citation type="submission" date="2015-06" db="EMBL/GenBank/DDBJ databases">
        <title>Genome sequence of Pseudoalteromonas carrageenovora.</title>
        <authorList>
            <person name="Xie B.-B."/>
            <person name="Rong J.-C."/>
            <person name="Qin Q.-L."/>
            <person name="Zhang Y.-Z."/>
        </authorList>
    </citation>
    <scope>NUCLEOTIDE SEQUENCE [LARGE SCALE GENOMIC DNA]</scope>
    <source>
        <strain evidence="7 8">IAM 12662</strain>
    </source>
</reference>
<dbReference type="InterPro" id="IPR002797">
    <property type="entry name" value="Polysacc_synth"/>
</dbReference>
<evidence type="ECO:0000256" key="1">
    <source>
        <dbReference type="ARBA" id="ARBA00004651"/>
    </source>
</evidence>
<feature type="transmembrane region" description="Helical" evidence="6">
    <location>
        <begin position="118"/>
        <end position="134"/>
    </location>
</feature>
<proteinExistence type="predicted"/>
<evidence type="ECO:0000313" key="7">
    <source>
        <dbReference type="EMBL" id="MBE0381948.1"/>
    </source>
</evidence>
<keyword evidence="2" id="KW-1003">Cell membrane</keyword>
<keyword evidence="8" id="KW-1185">Reference proteome</keyword>
<keyword evidence="3 6" id="KW-0812">Transmembrane</keyword>
<feature type="transmembrane region" description="Helical" evidence="6">
    <location>
        <begin position="321"/>
        <end position="347"/>
    </location>
</feature>
<evidence type="ECO:0000313" key="8">
    <source>
        <dbReference type="Proteomes" id="UP000615003"/>
    </source>
</evidence>
<feature type="transmembrane region" description="Helical" evidence="6">
    <location>
        <begin position="20"/>
        <end position="40"/>
    </location>
</feature>
<feature type="transmembrane region" description="Helical" evidence="6">
    <location>
        <begin position="146"/>
        <end position="168"/>
    </location>
</feature>
<protein>
    <submittedName>
        <fullName evidence="7">Polysaccharide transporter, PST family</fullName>
    </submittedName>
</protein>
<evidence type="ECO:0000256" key="6">
    <source>
        <dbReference type="SAM" id="Phobius"/>
    </source>
</evidence>
<feature type="transmembrane region" description="Helical" evidence="6">
    <location>
        <begin position="382"/>
        <end position="405"/>
    </location>
</feature>
<accession>A0ABR9ENF1</accession>
<dbReference type="Pfam" id="PF01943">
    <property type="entry name" value="Polysacc_synt"/>
    <property type="match status" value="1"/>
</dbReference>
<gene>
    <name evidence="7" type="ORF">PCARR_a0193</name>
</gene>
<dbReference type="RefSeq" id="WP_131692344.1">
    <property type="nucleotide sequence ID" value="NZ_AQGW01000018.1"/>
</dbReference>
<dbReference type="EMBL" id="AQGW01000018">
    <property type="protein sequence ID" value="MBE0381948.1"/>
    <property type="molecule type" value="Genomic_DNA"/>
</dbReference>
<dbReference type="PANTHER" id="PTHR30250">
    <property type="entry name" value="PST FAMILY PREDICTED COLANIC ACID TRANSPORTER"/>
    <property type="match status" value="1"/>
</dbReference>
<evidence type="ECO:0000256" key="3">
    <source>
        <dbReference type="ARBA" id="ARBA00022692"/>
    </source>
</evidence>
<dbReference type="Proteomes" id="UP000615003">
    <property type="component" value="Unassembled WGS sequence"/>
</dbReference>
<evidence type="ECO:0000256" key="5">
    <source>
        <dbReference type="ARBA" id="ARBA00023136"/>
    </source>
</evidence>